<feature type="coiled-coil region" evidence="1">
    <location>
        <begin position="135"/>
        <end position="207"/>
    </location>
</feature>
<feature type="compositionally biased region" description="Basic residues" evidence="2">
    <location>
        <begin position="307"/>
        <end position="322"/>
    </location>
</feature>
<proteinExistence type="predicted"/>
<evidence type="ECO:0000256" key="2">
    <source>
        <dbReference type="SAM" id="MobiDB-lite"/>
    </source>
</evidence>
<name>A0AAE0WYZ3_9PEZI</name>
<dbReference type="EMBL" id="JAULSO010000008">
    <property type="protein sequence ID" value="KAK3680976.1"/>
    <property type="molecule type" value="Genomic_DNA"/>
</dbReference>
<dbReference type="Proteomes" id="UP001270362">
    <property type="component" value="Unassembled WGS sequence"/>
</dbReference>
<evidence type="ECO:0000313" key="3">
    <source>
        <dbReference type="EMBL" id="KAK3680976.1"/>
    </source>
</evidence>
<feature type="region of interest" description="Disordered" evidence="2">
    <location>
        <begin position="365"/>
        <end position="384"/>
    </location>
</feature>
<keyword evidence="1" id="KW-0175">Coiled coil</keyword>
<comment type="caution">
    <text evidence="3">The sequence shown here is derived from an EMBL/GenBank/DDBJ whole genome shotgun (WGS) entry which is preliminary data.</text>
</comment>
<feature type="region of interest" description="Disordered" evidence="2">
    <location>
        <begin position="299"/>
        <end position="359"/>
    </location>
</feature>
<keyword evidence="4" id="KW-1185">Reference proteome</keyword>
<feature type="compositionally biased region" description="Basic and acidic residues" evidence="2">
    <location>
        <begin position="365"/>
        <end position="374"/>
    </location>
</feature>
<organism evidence="3 4">
    <name type="scientific">Podospora appendiculata</name>
    <dbReference type="NCBI Taxonomy" id="314037"/>
    <lineage>
        <taxon>Eukaryota</taxon>
        <taxon>Fungi</taxon>
        <taxon>Dikarya</taxon>
        <taxon>Ascomycota</taxon>
        <taxon>Pezizomycotina</taxon>
        <taxon>Sordariomycetes</taxon>
        <taxon>Sordariomycetidae</taxon>
        <taxon>Sordariales</taxon>
        <taxon>Podosporaceae</taxon>
        <taxon>Podospora</taxon>
    </lineage>
</organism>
<reference evidence="3" key="2">
    <citation type="submission" date="2023-06" db="EMBL/GenBank/DDBJ databases">
        <authorList>
            <consortium name="Lawrence Berkeley National Laboratory"/>
            <person name="Haridas S."/>
            <person name="Hensen N."/>
            <person name="Bonometti L."/>
            <person name="Westerberg I."/>
            <person name="Brannstrom I.O."/>
            <person name="Guillou S."/>
            <person name="Cros-Aarteil S."/>
            <person name="Calhoun S."/>
            <person name="Kuo A."/>
            <person name="Mondo S."/>
            <person name="Pangilinan J."/>
            <person name="Riley R."/>
            <person name="Labutti K."/>
            <person name="Andreopoulos B."/>
            <person name="Lipzen A."/>
            <person name="Chen C."/>
            <person name="Yanf M."/>
            <person name="Daum C."/>
            <person name="Ng V."/>
            <person name="Clum A."/>
            <person name="Steindorff A."/>
            <person name="Ohm R."/>
            <person name="Martin F."/>
            <person name="Silar P."/>
            <person name="Natvig D."/>
            <person name="Lalanne C."/>
            <person name="Gautier V."/>
            <person name="Ament-Velasquez S.L."/>
            <person name="Kruys A."/>
            <person name="Hutchinson M.I."/>
            <person name="Powell A.J."/>
            <person name="Barry K."/>
            <person name="Miller A.N."/>
            <person name="Grigoriev I.V."/>
            <person name="Debuchy R."/>
            <person name="Gladieux P."/>
            <person name="Thoren M.H."/>
            <person name="Johannesson H."/>
        </authorList>
    </citation>
    <scope>NUCLEOTIDE SEQUENCE</scope>
    <source>
        <strain evidence="3">CBS 314.62</strain>
    </source>
</reference>
<sequence length="1362" mass="156076">MDKGNDMDVIVMGEPPRCHALNLSDSQPCASVATAYNDLFCNFHAKPCFGLYMGYKRRNAELDALAGKEPAFLRESKTALVSQTFAGVKSESELHEIHDFLFGQYVFLGKVISARKLHHKHFFSVEMDYGHKVYLDKLIGSRRSALKALENLERRTAEVLYEKEKWFGWVREVQNEEETKREKEQKKVKLEAALVKEEKKRQELYLEKVWRERMAAASSAAESSDDDGSAWDPIEDVFEDDRGRYLDLIRHFLWMDQPAPAAQPVAEKTSAEHAIDLAAAAPREGHDSVGEDAMEIEEAEDAATSGQKKKPRKRGGKKKKAKAQPSEGKGDIVPTTDKSKENSDKQQPEPDKDKIETKEDIEKRLKEGVKKDNSHISGPMFVGTQENPRELMDRTAPIRDEDITQLIADITEIKVLLFCRQLMSQSALLPAAVRANSVKEFLADASVSDSDLRDLCLMVEHPSLEALRDACADLTRGDEPDDDDDEDKEDDLDYYRSAAEFIQHHFRYSTLEDSSLSPSLRHGAGAAASHTKKLLAELGADDKRKEAKMKIKICGRSIWNYASQRSMARDGWLQFSIMAKDCDFGAAVEQCRSWGEFFELRALAMWQYFPASKWSGWAGNALHREMTHMGFIPFYIASEGPPRYVQGRIFQSRNFICAHMKRNYPVTRRYIHYALMRPGEHMILVKDGKTGRVIAAPNEEHRWIVRTAFASAAARSGDLDDDEWDEELVVGPDFFEFAERERKWRFGFDEYYTIYMWDFVPDQSHTKMCSSIQEMLIKANRVEGNRCKYTSMKHILETLTREPDTMRVRQIRPGEDVQSLYDALTGPDAQFAIMTTSGKMVITSQDVPAEAGPYDYYNETDAAEDAVLFEEEALGGVPENMPFIEISNPVLHIRDDEPVHTPGVGGFAFDVPPIWAQAHKIIEDTFWDPKRAKLLAKLAFSSVRLKLTFSLSNTAKTLKNRNVLDRDRGYVFKDTFHLGDLEPGGPGRYKESMDMVNSLQKYESPNPNAHGDWTWFCMELLDWLHLKIFDDDYDDENPNSPWPHRFVLQDIVQAFMMMGLFFLNLRETSIIREFLDSEAGKPFKDSRIFDPVSRSKSRPDVRTRASTKARPRKFWEKWDKEVYTGDDLYINAVPKDWNMAIRPIIAKLYRAGMIEPAALEPNPIIVPGFAIASTEPHRPGKLDLFIKYSTVEMFNRGMPPDYIDYKDWPELLPAARKFASSRNNPTSPRFALLRLWSAPHFYPQMVMLPMRQHLSFLDPVGRAWQWKFITKDMPGSEWSVHNTTHLRLGYLRKQLMGLGPYFQSPTSKARGKTWGETRYSAQDKFRHGSSELDDHVLHRVDLILVMGEDEMDLLKWCTTVTM</sequence>
<gene>
    <name evidence="3" type="ORF">B0T22DRAFT_523758</name>
</gene>
<reference evidence="3" key="1">
    <citation type="journal article" date="2023" name="Mol. Phylogenet. Evol.">
        <title>Genome-scale phylogeny and comparative genomics of the fungal order Sordariales.</title>
        <authorList>
            <person name="Hensen N."/>
            <person name="Bonometti L."/>
            <person name="Westerberg I."/>
            <person name="Brannstrom I.O."/>
            <person name="Guillou S."/>
            <person name="Cros-Aarteil S."/>
            <person name="Calhoun S."/>
            <person name="Haridas S."/>
            <person name="Kuo A."/>
            <person name="Mondo S."/>
            <person name="Pangilinan J."/>
            <person name="Riley R."/>
            <person name="LaButti K."/>
            <person name="Andreopoulos B."/>
            <person name="Lipzen A."/>
            <person name="Chen C."/>
            <person name="Yan M."/>
            <person name="Daum C."/>
            <person name="Ng V."/>
            <person name="Clum A."/>
            <person name="Steindorff A."/>
            <person name="Ohm R.A."/>
            <person name="Martin F."/>
            <person name="Silar P."/>
            <person name="Natvig D.O."/>
            <person name="Lalanne C."/>
            <person name="Gautier V."/>
            <person name="Ament-Velasquez S.L."/>
            <person name="Kruys A."/>
            <person name="Hutchinson M.I."/>
            <person name="Powell A.J."/>
            <person name="Barry K."/>
            <person name="Miller A.N."/>
            <person name="Grigoriev I.V."/>
            <person name="Debuchy R."/>
            <person name="Gladieux P."/>
            <person name="Hiltunen Thoren M."/>
            <person name="Johannesson H."/>
        </authorList>
    </citation>
    <scope>NUCLEOTIDE SEQUENCE</scope>
    <source>
        <strain evidence="3">CBS 314.62</strain>
    </source>
</reference>
<evidence type="ECO:0000256" key="1">
    <source>
        <dbReference type="SAM" id="Coils"/>
    </source>
</evidence>
<evidence type="ECO:0000313" key="4">
    <source>
        <dbReference type="Proteomes" id="UP001270362"/>
    </source>
</evidence>
<feature type="compositionally biased region" description="Basic and acidic residues" evidence="2">
    <location>
        <begin position="337"/>
        <end position="359"/>
    </location>
</feature>
<accession>A0AAE0WYZ3</accession>
<protein>
    <submittedName>
        <fullName evidence="3">Uncharacterized protein</fullName>
    </submittedName>
</protein>